<dbReference type="GO" id="GO:0008080">
    <property type="term" value="F:N-acetyltransferase activity"/>
    <property type="evidence" value="ECO:0007669"/>
    <property type="project" value="InterPro"/>
</dbReference>
<evidence type="ECO:0000256" key="2">
    <source>
        <dbReference type="ARBA" id="ARBA00022490"/>
    </source>
</evidence>
<dbReference type="Proteomes" id="UP000198755">
    <property type="component" value="Unassembled WGS sequence"/>
</dbReference>
<reference evidence="6 7" key="1">
    <citation type="submission" date="2016-10" db="EMBL/GenBank/DDBJ databases">
        <authorList>
            <person name="de Groot N.N."/>
        </authorList>
    </citation>
    <scope>NUCLEOTIDE SEQUENCE [LARGE SCALE GENOMIC DNA]</scope>
    <source>
        <strain evidence="6 7">NE2</strain>
    </source>
</reference>
<dbReference type="SUPFAM" id="SSF55729">
    <property type="entry name" value="Acyl-CoA N-acyltransferases (Nat)"/>
    <property type="match status" value="1"/>
</dbReference>
<dbReference type="STRING" id="1612308.SAMN05444581_107111"/>
<dbReference type="RefSeq" id="WP_091681590.1">
    <property type="nucleotide sequence ID" value="NZ_FOSN01000007.1"/>
</dbReference>
<dbReference type="InterPro" id="IPR000182">
    <property type="entry name" value="GNAT_dom"/>
</dbReference>
<proteinExistence type="inferred from homology"/>
<dbReference type="InterPro" id="IPR050680">
    <property type="entry name" value="YpeA/RimI_acetyltransf"/>
</dbReference>
<evidence type="ECO:0000256" key="3">
    <source>
        <dbReference type="ARBA" id="ARBA00022679"/>
    </source>
</evidence>
<dbReference type="AlphaFoldDB" id="A0A1I3Z662"/>
<keyword evidence="7" id="KW-1185">Reference proteome</keyword>
<dbReference type="NCBIfam" id="TIGR01575">
    <property type="entry name" value="rimI"/>
    <property type="match status" value="1"/>
</dbReference>
<protein>
    <submittedName>
        <fullName evidence="6">Ribosomal-protein-alanine N-acetyltransferase</fullName>
    </submittedName>
</protein>
<keyword evidence="3 6" id="KW-0808">Transferase</keyword>
<accession>A0A1I3Z662</accession>
<dbReference type="Pfam" id="PF00583">
    <property type="entry name" value="Acetyltransf_1"/>
    <property type="match status" value="1"/>
</dbReference>
<keyword evidence="4" id="KW-0012">Acyltransferase</keyword>
<dbReference type="PROSITE" id="PS51186">
    <property type="entry name" value="GNAT"/>
    <property type="match status" value="1"/>
</dbReference>
<dbReference type="Gene3D" id="3.40.630.30">
    <property type="match status" value="1"/>
</dbReference>
<name>A0A1I3Z662_9HYPH</name>
<dbReference type="PANTHER" id="PTHR43420">
    <property type="entry name" value="ACETYLTRANSFERASE"/>
    <property type="match status" value="1"/>
</dbReference>
<dbReference type="InterPro" id="IPR006464">
    <property type="entry name" value="AcTrfase_RimI/Ard1"/>
</dbReference>
<dbReference type="EMBL" id="FOSN01000007">
    <property type="protein sequence ID" value="SFK39644.1"/>
    <property type="molecule type" value="Genomic_DNA"/>
</dbReference>
<evidence type="ECO:0000256" key="1">
    <source>
        <dbReference type="ARBA" id="ARBA00005395"/>
    </source>
</evidence>
<comment type="similarity">
    <text evidence="1">Belongs to the acetyltransferase family. RimI subfamily.</text>
</comment>
<feature type="domain" description="N-acetyltransferase" evidence="5">
    <location>
        <begin position="11"/>
        <end position="160"/>
    </location>
</feature>
<evidence type="ECO:0000256" key="4">
    <source>
        <dbReference type="ARBA" id="ARBA00023315"/>
    </source>
</evidence>
<gene>
    <name evidence="6" type="ORF">SAMN05444581_107111</name>
</gene>
<keyword evidence="2" id="KW-0963">Cytoplasm</keyword>
<evidence type="ECO:0000313" key="7">
    <source>
        <dbReference type="Proteomes" id="UP000198755"/>
    </source>
</evidence>
<organism evidence="6 7">
    <name type="scientific">Methylocapsa palsarum</name>
    <dbReference type="NCBI Taxonomy" id="1612308"/>
    <lineage>
        <taxon>Bacteria</taxon>
        <taxon>Pseudomonadati</taxon>
        <taxon>Pseudomonadota</taxon>
        <taxon>Alphaproteobacteria</taxon>
        <taxon>Hyphomicrobiales</taxon>
        <taxon>Beijerinckiaceae</taxon>
        <taxon>Methylocapsa</taxon>
    </lineage>
</organism>
<evidence type="ECO:0000313" key="6">
    <source>
        <dbReference type="EMBL" id="SFK39644.1"/>
    </source>
</evidence>
<dbReference type="CDD" id="cd04301">
    <property type="entry name" value="NAT_SF"/>
    <property type="match status" value="1"/>
</dbReference>
<evidence type="ECO:0000259" key="5">
    <source>
        <dbReference type="PROSITE" id="PS51186"/>
    </source>
</evidence>
<dbReference type="PANTHER" id="PTHR43420:SF12">
    <property type="entry name" value="N-ACETYLTRANSFERASE DOMAIN-CONTAINING PROTEIN"/>
    <property type="match status" value="1"/>
</dbReference>
<sequence length="160" mass="17320">MFSPFAKAPAPFIRNIGVERSAECAKIHAASFAYPWRETDIEQLLFAPEVFASGAIDARDLGLAGFIMSRAAQDEAEILTIAVASDRRRSGIGRSLLSAHLATLSAIGIKKLFLEVDADNAAALALYDTFGFHAVAERKAYYRTADAGRAKALVMRLDMP</sequence>
<dbReference type="InterPro" id="IPR016181">
    <property type="entry name" value="Acyl_CoA_acyltransferase"/>
</dbReference>
<dbReference type="OrthoDB" id="9804026at2"/>